<evidence type="ECO:0000256" key="3">
    <source>
        <dbReference type="ARBA" id="ARBA00022723"/>
    </source>
</evidence>
<evidence type="ECO:0000256" key="5">
    <source>
        <dbReference type="ARBA" id="ARBA00023014"/>
    </source>
</evidence>
<keyword evidence="5" id="KW-0411">Iron-sulfur</keyword>
<evidence type="ECO:0000256" key="1">
    <source>
        <dbReference type="ARBA" id="ARBA00001966"/>
    </source>
</evidence>
<gene>
    <name evidence="7" type="ORF">ABH15_02365</name>
</gene>
<dbReference type="Pfam" id="PF04055">
    <property type="entry name" value="Radical_SAM"/>
    <property type="match status" value="1"/>
</dbReference>
<evidence type="ECO:0000256" key="2">
    <source>
        <dbReference type="ARBA" id="ARBA00022691"/>
    </source>
</evidence>
<dbReference type="NCBIfam" id="TIGR04084">
    <property type="entry name" value="rSAM_AF0577"/>
    <property type="match status" value="1"/>
</dbReference>
<name>A0A498H1Z5_9EURY</name>
<dbReference type="SFLD" id="SFLDG01067">
    <property type="entry name" value="SPASM/twitch_domain_containing"/>
    <property type="match status" value="1"/>
</dbReference>
<dbReference type="RefSeq" id="WP_128692754.1">
    <property type="nucleotide sequence ID" value="NZ_LHQS01000001.1"/>
</dbReference>
<dbReference type="NCBIfam" id="TIGR04085">
    <property type="entry name" value="rSAM_more_4Fe4S"/>
    <property type="match status" value="1"/>
</dbReference>
<dbReference type="Gene3D" id="3.20.20.70">
    <property type="entry name" value="Aldolase class I"/>
    <property type="match status" value="1"/>
</dbReference>
<dbReference type="PANTHER" id="PTHR43273">
    <property type="entry name" value="ANAEROBIC SULFATASE-MATURATING ENZYME HOMOLOG ASLB-RELATED"/>
    <property type="match status" value="1"/>
</dbReference>
<keyword evidence="8" id="KW-1185">Reference proteome</keyword>
<protein>
    <submittedName>
        <fullName evidence="7">Radical SAM/SPASM domain-containing protein</fullName>
    </submittedName>
</protein>
<proteinExistence type="predicted"/>
<comment type="cofactor">
    <cofactor evidence="1">
        <name>[4Fe-4S] cluster</name>
        <dbReference type="ChEBI" id="CHEBI:49883"/>
    </cofactor>
</comment>
<dbReference type="InterPro" id="IPR007197">
    <property type="entry name" value="rSAM"/>
</dbReference>
<dbReference type="AlphaFoldDB" id="A0A498H1Z5"/>
<dbReference type="InterPro" id="IPR013785">
    <property type="entry name" value="Aldolase_TIM"/>
</dbReference>
<dbReference type="Proteomes" id="UP000290932">
    <property type="component" value="Unassembled WGS sequence"/>
</dbReference>
<dbReference type="SFLD" id="SFLDS00029">
    <property type="entry name" value="Radical_SAM"/>
    <property type="match status" value="1"/>
</dbReference>
<accession>A0A498H1Z5</accession>
<keyword evidence="2" id="KW-0949">S-adenosyl-L-methionine</keyword>
<evidence type="ECO:0000313" key="8">
    <source>
        <dbReference type="Proteomes" id="UP000290932"/>
    </source>
</evidence>
<feature type="domain" description="Radical SAM core" evidence="6">
    <location>
        <begin position="6"/>
        <end position="161"/>
    </location>
</feature>
<dbReference type="InterPro" id="IPR023867">
    <property type="entry name" value="Sulphatase_maturase_rSAM"/>
</dbReference>
<sequence>MYYHLILTDECNLCCTYCRGKLFSIEMPETTGTPVDDDLPVDLAIDLEQLYDFLRKDQDAAVTFYGGEPLLRLDLIREIVRHAPVASFLLHTNGLLLDRVEPELAGRFETILASIDGPPAITDANRGEGVFARVTGNLRRLVENGFSGEAVARMTVTEETDIDTAVRYLADNEYFSFSSIHWQIDANFWNDYHLRDFSTWAETNYNPGVQSLVKRWVGVMRDEGRVMRWYPFLDTMQDLLLDRPSPLRCGCGHGNYSIMTDGSIAPCPIMVGMREHYLGHIATADPATLGKVPVTGACTDCSIRDFCGGRCLYSNITRPWPKEGRDAVCGTVQNLHDALTGALPEVRRLIRAGHITLSDFDHKKFNSCEIIP</sequence>
<keyword evidence="4" id="KW-0408">Iron</keyword>
<dbReference type="EMBL" id="LHQS01000001">
    <property type="protein sequence ID" value="RXE56999.1"/>
    <property type="molecule type" value="Genomic_DNA"/>
</dbReference>
<keyword evidence="3" id="KW-0479">Metal-binding</keyword>
<dbReference type="CDD" id="cd01335">
    <property type="entry name" value="Radical_SAM"/>
    <property type="match status" value="1"/>
</dbReference>
<evidence type="ECO:0000256" key="4">
    <source>
        <dbReference type="ARBA" id="ARBA00023004"/>
    </source>
</evidence>
<comment type="caution">
    <text evidence="7">The sequence shown here is derived from an EMBL/GenBank/DDBJ whole genome shotgun (WGS) entry which is preliminary data.</text>
</comment>
<dbReference type="GO" id="GO:0046872">
    <property type="term" value="F:metal ion binding"/>
    <property type="evidence" value="ECO:0007669"/>
    <property type="project" value="UniProtKB-KW"/>
</dbReference>
<evidence type="ECO:0000313" key="7">
    <source>
        <dbReference type="EMBL" id="RXE56999.1"/>
    </source>
</evidence>
<dbReference type="InterPro" id="IPR058240">
    <property type="entry name" value="rSAM_sf"/>
</dbReference>
<reference evidence="7 8" key="1">
    <citation type="journal article" date="2015" name="Int. J. Syst. Evol. Microbiol.">
        <title>Methanoculleus taiwanensis sp. nov., a methanogen isolated from deep marine sediment at the deformation front area near Taiwan.</title>
        <authorList>
            <person name="Weng C.Y."/>
            <person name="Chen S.C."/>
            <person name="Lai M.C."/>
            <person name="Wu S.Y."/>
            <person name="Lin S."/>
            <person name="Yang T.F."/>
            <person name="Chen P.C."/>
        </authorList>
    </citation>
    <scope>NUCLEOTIDE SEQUENCE [LARGE SCALE GENOMIC DNA]</scope>
    <source>
        <strain evidence="7 8">CYW4</strain>
    </source>
</reference>
<dbReference type="GO" id="GO:0016491">
    <property type="term" value="F:oxidoreductase activity"/>
    <property type="evidence" value="ECO:0007669"/>
    <property type="project" value="InterPro"/>
</dbReference>
<dbReference type="InterPro" id="IPR023885">
    <property type="entry name" value="4Fe4S-binding_SPASM_dom"/>
</dbReference>
<dbReference type="InterPro" id="IPR023819">
    <property type="entry name" value="Pep-mod_rSAM_AF0577"/>
</dbReference>
<organism evidence="7 8">
    <name type="scientific">Methanoculleus taiwanensis</name>
    <dbReference type="NCBI Taxonomy" id="1550565"/>
    <lineage>
        <taxon>Archaea</taxon>
        <taxon>Methanobacteriati</taxon>
        <taxon>Methanobacteriota</taxon>
        <taxon>Stenosarchaea group</taxon>
        <taxon>Methanomicrobia</taxon>
        <taxon>Methanomicrobiales</taxon>
        <taxon>Methanomicrobiaceae</taxon>
        <taxon>Methanoculleus</taxon>
    </lineage>
</organism>
<dbReference type="PANTHER" id="PTHR43273:SF2">
    <property type="entry name" value="RADICAL SAM CORE DOMAIN-CONTAINING PROTEIN"/>
    <property type="match status" value="1"/>
</dbReference>
<dbReference type="GO" id="GO:0051536">
    <property type="term" value="F:iron-sulfur cluster binding"/>
    <property type="evidence" value="ECO:0007669"/>
    <property type="project" value="UniProtKB-KW"/>
</dbReference>
<evidence type="ECO:0000259" key="6">
    <source>
        <dbReference type="Pfam" id="PF04055"/>
    </source>
</evidence>
<dbReference type="SFLD" id="SFLDG01104">
    <property type="entry name" value="Uncharacterised_Radical_SAM_Su"/>
    <property type="match status" value="1"/>
</dbReference>
<dbReference type="SUPFAM" id="SSF102114">
    <property type="entry name" value="Radical SAM enzymes"/>
    <property type="match status" value="1"/>
</dbReference>
<dbReference type="OrthoDB" id="30736at2157"/>